<accession>A0A2M7S682</accession>
<organism evidence="2 3">
    <name type="scientific">Candidatus Desantisbacteria bacterium CG_4_10_14_0_8_um_filter_48_22</name>
    <dbReference type="NCBI Taxonomy" id="1974543"/>
    <lineage>
        <taxon>Bacteria</taxon>
        <taxon>Candidatus Desantisiibacteriota</taxon>
    </lineage>
</organism>
<dbReference type="SUPFAM" id="SSF52980">
    <property type="entry name" value="Restriction endonuclease-like"/>
    <property type="match status" value="1"/>
</dbReference>
<evidence type="ECO:0000313" key="3">
    <source>
        <dbReference type="Proteomes" id="UP000229307"/>
    </source>
</evidence>
<dbReference type="EMBL" id="PFMR01000298">
    <property type="protein sequence ID" value="PIZ14843.1"/>
    <property type="molecule type" value="Genomic_DNA"/>
</dbReference>
<name>A0A2M7S682_9BACT</name>
<dbReference type="AlphaFoldDB" id="A0A2M7S682"/>
<dbReference type="Gene3D" id="3.90.320.10">
    <property type="match status" value="1"/>
</dbReference>
<dbReference type="InterPro" id="IPR027417">
    <property type="entry name" value="P-loop_NTPase"/>
</dbReference>
<feature type="domain" description="PD-(D/E)XK endonuclease-like" evidence="1">
    <location>
        <begin position="615"/>
        <end position="897"/>
    </location>
</feature>
<dbReference type="Pfam" id="PF12705">
    <property type="entry name" value="PDDEXK_1"/>
    <property type="match status" value="1"/>
</dbReference>
<protein>
    <recommendedName>
        <fullName evidence="1">PD-(D/E)XK endonuclease-like domain-containing protein</fullName>
    </recommendedName>
</protein>
<dbReference type="InterPro" id="IPR011604">
    <property type="entry name" value="PDDEXK-like_dom_sf"/>
</dbReference>
<sequence>MADRVMEAEDLVERITGEALKESGSGDLSKVLVILPNKRPAYYITGMLAEKLGRAFFPPRVLSIAEFIECEMLEVRPGSVPASQMDEIWLLYRAIRENGLFEGFDFHKFYFWGLKIASVLSELEMEDVPDGKLKNLPTENIPKEAKNVISRLGEIKAGFRKALEQHGFHTPALGYRVVSETPADTIAGGWDKIILAGFYKSTRLEQKVLDLLRGQKKTLEIKRKAETAWKTGNISIHSAFDIHSQVKTIGEILKGLQKDFSSTAVVMPQPDALVPVLWNVLEDLDCPYNVTMGYPLKRTPVFTFLNELMKLQETKTDDGYYARSYLSVLLHPYLKNASKDAKPEEMRMLAQSVEARLTAQNRAFVKLEEIESEFPLLKGINTLAARELESVRTAAGLSRAFSGILSFITKYSFAGDYPFSEEFLECVFRVLEELSSALCKDEPMKKEDLFNLFRYHVDNTRIPFSGIPLKGLQVMGLLETRNLNFRRVIVMDVQEGILPSVSKIDPILPESVRAFLGLPLCKDREEVTRRHFMDLVNSATEAHLVYSEQDRDIRSRFIEEIIWEKQKKEKAGKRVYKKDGEFIALARFSTEIKSSSFEPVPKTPGITEELRAMEYSPTKINSYLNCPAQFYFRYILRLEEKEQMAEDPDASQIGRCVHEILSDLFGSFKGRPYSGAREEMNGMLGETAEKVVEKQFGHLKGNIYLIKEIIKFRLKYLLKKHEELGDFTVLDTEKELKAELGGIGQEPGRVRLHGIIDRIDDRQGEIFIVDYKTGQGAHPDKRKKIEAVPEGRAAIRDFVKSFQLPVYVYLFRHGGSREVSYEKINAAFYNMKEMEESRIFGDKIAYCKGRNREQVMEEVFLPMLRALVSEMLDPDVPFEADKGDKDVCKYCSFSGFCA</sequence>
<dbReference type="SUPFAM" id="SSF52540">
    <property type="entry name" value="P-loop containing nucleoside triphosphate hydrolases"/>
    <property type="match status" value="1"/>
</dbReference>
<evidence type="ECO:0000259" key="1">
    <source>
        <dbReference type="Pfam" id="PF12705"/>
    </source>
</evidence>
<gene>
    <name evidence="2" type="ORF">COY52_10850</name>
</gene>
<comment type="caution">
    <text evidence="2">The sequence shown here is derived from an EMBL/GenBank/DDBJ whole genome shotgun (WGS) entry which is preliminary data.</text>
</comment>
<dbReference type="Proteomes" id="UP000229307">
    <property type="component" value="Unassembled WGS sequence"/>
</dbReference>
<dbReference type="InterPro" id="IPR038726">
    <property type="entry name" value="PDDEXK_AddAB-type"/>
</dbReference>
<dbReference type="InterPro" id="IPR011335">
    <property type="entry name" value="Restrct_endonuc-II-like"/>
</dbReference>
<reference evidence="3" key="1">
    <citation type="submission" date="2017-09" db="EMBL/GenBank/DDBJ databases">
        <title>Depth-based differentiation of microbial function through sediment-hosted aquifers and enrichment of novel symbionts in the deep terrestrial subsurface.</title>
        <authorList>
            <person name="Probst A.J."/>
            <person name="Ladd B."/>
            <person name="Jarett J.K."/>
            <person name="Geller-Mcgrath D.E."/>
            <person name="Sieber C.M.K."/>
            <person name="Emerson J.B."/>
            <person name="Anantharaman K."/>
            <person name="Thomas B.C."/>
            <person name="Malmstrom R."/>
            <person name="Stieglmeier M."/>
            <person name="Klingl A."/>
            <person name="Woyke T."/>
            <person name="Ryan C.M."/>
            <person name="Banfield J.F."/>
        </authorList>
    </citation>
    <scope>NUCLEOTIDE SEQUENCE [LARGE SCALE GENOMIC DNA]</scope>
</reference>
<evidence type="ECO:0000313" key="2">
    <source>
        <dbReference type="EMBL" id="PIZ14843.1"/>
    </source>
</evidence>
<proteinExistence type="predicted"/>